<keyword evidence="3" id="KW-0804">Transcription</keyword>
<dbReference type="Proteomes" id="UP000013173">
    <property type="component" value="Unassembled WGS sequence"/>
</dbReference>
<dbReference type="PANTHER" id="PTHR40661:SF3">
    <property type="entry name" value="FELS-1 PROPHAGE TRANSCRIPTIONAL REGULATOR"/>
    <property type="match status" value="1"/>
</dbReference>
<evidence type="ECO:0000313" key="6">
    <source>
        <dbReference type="Proteomes" id="UP000013173"/>
    </source>
</evidence>
<accession>N9PXN9</accession>
<proteinExistence type="predicted"/>
<dbReference type="HOGENOM" id="CLU_066192_1_3_6"/>
<name>N9PXN9_9GAMM</name>
<protein>
    <recommendedName>
        <fullName evidence="4">Peptidase S24/S26A/S26B/S26C domain-containing protein</fullName>
    </recommendedName>
</protein>
<dbReference type="PATRIC" id="fig|1217706.3.peg.1628"/>
<dbReference type="Gene3D" id="2.10.109.10">
    <property type="entry name" value="Umud Fragment, subunit A"/>
    <property type="match status" value="1"/>
</dbReference>
<keyword evidence="6" id="KW-1185">Reference proteome</keyword>
<dbReference type="InterPro" id="IPR010982">
    <property type="entry name" value="Lambda_DNA-bd_dom_sf"/>
</dbReference>
<sequence length="241" mass="27728">MHSDWYLFMSLLKSNIEYLLTKFDTNPTKLEKSHPEIEQSTLFRIQNGITKNPRYSTLAPFAKWAGVDVGDLFEKDLSKEDTSRKTKEINFSSNLQPGYAKLAPVLSWVQAGEFTNVAAVDLSQIEEWLPLPDECTNCFYLKVQGVSNSPTFIEGDYILVDPDVYYGDMQSGDIIVVRRFDDATFKKLVIESDNSRYLQALNPDFKPNIIPLDEHCVFIGEVVDSIRYMYKSRRRSKTRHS</sequence>
<dbReference type="AlphaFoldDB" id="N9PXN9"/>
<comment type="caution">
    <text evidence="5">The sequence shown here is derived from an EMBL/GenBank/DDBJ whole genome shotgun (WGS) entry which is preliminary data.</text>
</comment>
<evidence type="ECO:0000256" key="1">
    <source>
        <dbReference type="ARBA" id="ARBA00023015"/>
    </source>
</evidence>
<organism evidence="5 6">
    <name type="scientific">Acinetobacter vivianii</name>
    <dbReference type="NCBI Taxonomy" id="1776742"/>
    <lineage>
        <taxon>Bacteria</taxon>
        <taxon>Pseudomonadati</taxon>
        <taxon>Pseudomonadota</taxon>
        <taxon>Gammaproteobacteria</taxon>
        <taxon>Moraxellales</taxon>
        <taxon>Moraxellaceae</taxon>
        <taxon>Acinetobacter</taxon>
    </lineage>
</organism>
<dbReference type="GO" id="GO:0003677">
    <property type="term" value="F:DNA binding"/>
    <property type="evidence" value="ECO:0007669"/>
    <property type="project" value="UniProtKB-KW"/>
</dbReference>
<evidence type="ECO:0000256" key="2">
    <source>
        <dbReference type="ARBA" id="ARBA00023125"/>
    </source>
</evidence>
<keyword evidence="1" id="KW-0805">Transcription regulation</keyword>
<dbReference type="SUPFAM" id="SSF51306">
    <property type="entry name" value="LexA/Signal peptidase"/>
    <property type="match status" value="1"/>
</dbReference>
<keyword evidence="2" id="KW-0238">DNA-binding</keyword>
<dbReference type="CDD" id="cd06529">
    <property type="entry name" value="S24_LexA-like"/>
    <property type="match status" value="1"/>
</dbReference>
<dbReference type="EMBL" id="APRW01000009">
    <property type="protein sequence ID" value="ENX22441.1"/>
    <property type="molecule type" value="Genomic_DNA"/>
</dbReference>
<feature type="domain" description="Peptidase S24/S26A/S26B/S26C" evidence="4">
    <location>
        <begin position="104"/>
        <end position="223"/>
    </location>
</feature>
<dbReference type="InterPro" id="IPR039418">
    <property type="entry name" value="LexA-like"/>
</dbReference>
<dbReference type="InterPro" id="IPR036286">
    <property type="entry name" value="LexA/Signal_pep-like_sf"/>
</dbReference>
<dbReference type="Gene3D" id="1.10.260.40">
    <property type="entry name" value="lambda repressor-like DNA-binding domains"/>
    <property type="match status" value="1"/>
</dbReference>
<gene>
    <name evidence="5" type="ORF">F892_01683</name>
</gene>
<reference evidence="5 6" key="1">
    <citation type="submission" date="2013-02" db="EMBL/GenBank/DDBJ databases">
        <title>The Genome Sequence of Acinetobacter sp. NIPH 2168.</title>
        <authorList>
            <consortium name="The Broad Institute Genome Sequencing Platform"/>
            <consortium name="The Broad Institute Genome Sequencing Center for Infectious Disease"/>
            <person name="Cerqueira G."/>
            <person name="Feldgarden M."/>
            <person name="Courvalin P."/>
            <person name="Perichon B."/>
            <person name="Grillot-Courvalin C."/>
            <person name="Clermont D."/>
            <person name="Rocha E."/>
            <person name="Yoon E.-J."/>
            <person name="Nemec A."/>
            <person name="Walker B."/>
            <person name="Young S.K."/>
            <person name="Zeng Q."/>
            <person name="Gargeya S."/>
            <person name="Fitzgerald M."/>
            <person name="Haas B."/>
            <person name="Abouelleil A."/>
            <person name="Alvarado L."/>
            <person name="Arachchi H.M."/>
            <person name="Berlin A.M."/>
            <person name="Chapman S.B."/>
            <person name="Dewar J."/>
            <person name="Goldberg J."/>
            <person name="Griggs A."/>
            <person name="Gujja S."/>
            <person name="Hansen M."/>
            <person name="Howarth C."/>
            <person name="Imamovic A."/>
            <person name="Larimer J."/>
            <person name="McCowan C."/>
            <person name="Murphy C."/>
            <person name="Neiman D."/>
            <person name="Pearson M."/>
            <person name="Priest M."/>
            <person name="Roberts A."/>
            <person name="Saif S."/>
            <person name="Shea T."/>
            <person name="Sisk P."/>
            <person name="Sykes S."/>
            <person name="Wortman J."/>
            <person name="Nusbaum C."/>
            <person name="Birren B."/>
        </authorList>
    </citation>
    <scope>NUCLEOTIDE SEQUENCE [LARGE SCALE GENOMIC DNA]</scope>
    <source>
        <strain evidence="5 6">NIPH 2168</strain>
    </source>
</reference>
<evidence type="ECO:0000313" key="5">
    <source>
        <dbReference type="EMBL" id="ENX22441.1"/>
    </source>
</evidence>
<dbReference type="PANTHER" id="PTHR40661">
    <property type="match status" value="1"/>
</dbReference>
<evidence type="ECO:0000256" key="3">
    <source>
        <dbReference type="ARBA" id="ARBA00023163"/>
    </source>
</evidence>
<dbReference type="InterPro" id="IPR015927">
    <property type="entry name" value="Peptidase_S24_S26A/B/C"/>
</dbReference>
<dbReference type="Pfam" id="PF00717">
    <property type="entry name" value="Peptidase_S24"/>
    <property type="match status" value="1"/>
</dbReference>
<evidence type="ECO:0000259" key="4">
    <source>
        <dbReference type="Pfam" id="PF00717"/>
    </source>
</evidence>